<dbReference type="RefSeq" id="WP_213493897.1">
    <property type="nucleotide sequence ID" value="NZ_CP074694.1"/>
</dbReference>
<organism evidence="6 7">
    <name type="scientific">Telmatocola sphagniphila</name>
    <dbReference type="NCBI Taxonomy" id="1123043"/>
    <lineage>
        <taxon>Bacteria</taxon>
        <taxon>Pseudomonadati</taxon>
        <taxon>Planctomycetota</taxon>
        <taxon>Planctomycetia</taxon>
        <taxon>Gemmatales</taxon>
        <taxon>Gemmataceae</taxon>
    </lineage>
</organism>
<dbReference type="Proteomes" id="UP000676194">
    <property type="component" value="Chromosome"/>
</dbReference>
<evidence type="ECO:0000313" key="6">
    <source>
        <dbReference type="EMBL" id="QVL30014.1"/>
    </source>
</evidence>
<proteinExistence type="predicted"/>
<feature type="chain" id="PRO_5034329356" evidence="2">
    <location>
        <begin position="24"/>
        <end position="1009"/>
    </location>
</feature>
<dbReference type="InterPro" id="IPR036909">
    <property type="entry name" value="Cyt_c-like_dom_sf"/>
</dbReference>
<dbReference type="PANTHER" id="PTHR35889">
    <property type="entry name" value="CYCLOINULO-OLIGOSACCHARIDE FRUCTANOTRANSFERASE-RELATED"/>
    <property type="match status" value="1"/>
</dbReference>
<dbReference type="GO" id="GO:0009055">
    <property type="term" value="F:electron transfer activity"/>
    <property type="evidence" value="ECO:0007669"/>
    <property type="project" value="InterPro"/>
</dbReference>
<dbReference type="Pfam" id="PF07583">
    <property type="entry name" value="PSCyt2"/>
    <property type="match status" value="1"/>
</dbReference>
<keyword evidence="7" id="KW-1185">Reference proteome</keyword>
<evidence type="ECO:0000313" key="7">
    <source>
        <dbReference type="Proteomes" id="UP000676194"/>
    </source>
</evidence>
<feature type="domain" description="Cytochrome C Planctomycete-type" evidence="5">
    <location>
        <begin position="41"/>
        <end position="101"/>
    </location>
</feature>
<evidence type="ECO:0000256" key="1">
    <source>
        <dbReference type="SAM" id="Coils"/>
    </source>
</evidence>
<feature type="domain" description="DUF1549" evidence="3">
    <location>
        <begin position="147"/>
        <end position="348"/>
    </location>
</feature>
<reference evidence="6" key="1">
    <citation type="submission" date="2021-05" db="EMBL/GenBank/DDBJ databases">
        <title>Complete genome sequence of the cellulolytic planctomycete Telmatocola sphagniphila SP2T and characterization of the first cellulase from planctomycetes.</title>
        <authorList>
            <person name="Rakitin A.L."/>
            <person name="Beletsky A.V."/>
            <person name="Naumoff D.G."/>
            <person name="Kulichevskaya I.S."/>
            <person name="Mardanov A.V."/>
            <person name="Ravin N.V."/>
            <person name="Dedysh S.N."/>
        </authorList>
    </citation>
    <scope>NUCLEOTIDE SEQUENCE</scope>
    <source>
        <strain evidence="6">SP2T</strain>
    </source>
</reference>
<dbReference type="InterPro" id="IPR022655">
    <property type="entry name" value="DUF1553"/>
</dbReference>
<dbReference type="SUPFAM" id="SSF46626">
    <property type="entry name" value="Cytochrome c"/>
    <property type="match status" value="1"/>
</dbReference>
<dbReference type="KEGG" id="tsph:KIH39_14185"/>
<keyword evidence="1" id="KW-0175">Coiled coil</keyword>
<evidence type="ECO:0000256" key="2">
    <source>
        <dbReference type="SAM" id="SignalP"/>
    </source>
</evidence>
<evidence type="ECO:0000259" key="5">
    <source>
        <dbReference type="Pfam" id="PF07635"/>
    </source>
</evidence>
<feature type="signal peptide" evidence="2">
    <location>
        <begin position="1"/>
        <end position="23"/>
    </location>
</feature>
<evidence type="ECO:0000259" key="4">
    <source>
        <dbReference type="Pfam" id="PF07587"/>
    </source>
</evidence>
<dbReference type="AlphaFoldDB" id="A0A8E6B261"/>
<name>A0A8E6B261_9BACT</name>
<dbReference type="Pfam" id="PF07635">
    <property type="entry name" value="PSCyt1"/>
    <property type="match status" value="1"/>
</dbReference>
<keyword evidence="2" id="KW-0732">Signal</keyword>
<evidence type="ECO:0000259" key="3">
    <source>
        <dbReference type="Pfam" id="PF07583"/>
    </source>
</evidence>
<sequence>MPTLRIFWAILGLTLLTDAPVRAAPPVDFQKDVQPILSEFCVACHGIDAKHRKANLRLDDGAAVLKGGESGEPTLVPGHPEKSELYLRITSKEEEKVMPPRSEKKTLSPAQLQILKQWIVEGAKYEKHWAFTTPKKSPLPGGETGSPIDAFVRARLLTEKLRPSPPANSAALCRRIYLDLIGLPPSPAELTAFEKEGLNATIEKLLQSERYGEKWARHWLDLARYSDTNGYEKDMPRDMWKWRDWVIESLNTDMPYDKFIIEQVAGDLLPNATQQQLIATGFLRNSMINEEGAIVPEQFRMVEMFDRIDCIGKAVLGMSTQCAQCHTHKFDPITHHDYYGLMAFLNNTYEAQSWVYTADQLKQIEEIRKKIQMAESRIRQQRRQWESELNKWSQEVSSRFTDWKPLEAIELGSISGLNHPTQEADKSLLMKGHPSDDVFLIASPKLDGVTGLQFEVLTHRDLPHNGPGRSSQGTWNLRELEVFIKKPDGTNWEKQKLANASADYSAADNKPADGKNASGSVGYIIDGREDTTWNSDRGQGLRNQPSVAVVQFEKPLQFPEGTQMKVAWRMGAMIGCARISITNAGTPKAPAIDQAAILALHKPVAKRTTGDTDVIFTAWRKSQPDLKAINEEIAGLYKSLPAAPTSILHLAERETENQRVTHLLNRGEWDQPREVVTPITPEALHSFPADAPRNRLGFARWLADSRSPLTARVAVNQTWQAIFGTGLVETSEDFGTRAPIPEYRDLLDWLAVDFMEHNWSRKHLIRTILSSATYQQSSALTPLLMEKDPRNRLLARGPRFRADAEVVRDIALTASGLLTNKLGGPSVIPPVPKNVLDYNYTYPGYWNPATGPERYRRSVYMFRKRSMPDPVLSNFDGPNGDFSCARRIRSNTPLAALTGLNEPIFVEAAQAMALRVLKEGGTNDATRIDHAFLLCTSRKPTPEEKAEVERLIQHQRQRLAEGWLNPREILTGDSAKLPSLPEKVTPQDAAAWTLVSRVLLNLDETISKN</sequence>
<dbReference type="Pfam" id="PF07587">
    <property type="entry name" value="PSD1"/>
    <property type="match status" value="1"/>
</dbReference>
<dbReference type="PANTHER" id="PTHR35889:SF3">
    <property type="entry name" value="F-BOX DOMAIN-CONTAINING PROTEIN"/>
    <property type="match status" value="1"/>
</dbReference>
<accession>A0A8E6B261</accession>
<feature type="coiled-coil region" evidence="1">
    <location>
        <begin position="357"/>
        <end position="395"/>
    </location>
</feature>
<dbReference type="EMBL" id="CP074694">
    <property type="protein sequence ID" value="QVL30014.1"/>
    <property type="molecule type" value="Genomic_DNA"/>
</dbReference>
<dbReference type="InterPro" id="IPR011444">
    <property type="entry name" value="DUF1549"/>
</dbReference>
<protein>
    <submittedName>
        <fullName evidence="6">PSD1 domain-containing protein</fullName>
    </submittedName>
</protein>
<dbReference type="InterPro" id="IPR011429">
    <property type="entry name" value="Cyt_c_Planctomycete-type"/>
</dbReference>
<feature type="domain" description="DUF1553" evidence="4">
    <location>
        <begin position="694"/>
        <end position="951"/>
    </location>
</feature>
<dbReference type="GO" id="GO:0020037">
    <property type="term" value="F:heme binding"/>
    <property type="evidence" value="ECO:0007669"/>
    <property type="project" value="InterPro"/>
</dbReference>
<gene>
    <name evidence="6" type="ORF">KIH39_14185</name>
</gene>